<keyword evidence="3" id="KW-1185">Reference proteome</keyword>
<dbReference type="Proteomes" id="UP000472267">
    <property type="component" value="Chromosome 13"/>
</dbReference>
<evidence type="ECO:0000313" key="2">
    <source>
        <dbReference type="Ensembl" id="ENSSFAP00005048314.1"/>
    </source>
</evidence>
<reference evidence="2" key="3">
    <citation type="submission" date="2025-09" db="UniProtKB">
        <authorList>
            <consortium name="Ensembl"/>
        </authorList>
    </citation>
    <scope>IDENTIFICATION</scope>
</reference>
<accession>A0A672J4S0</accession>
<gene>
    <name evidence="2" type="primary">LOC115399357</name>
</gene>
<dbReference type="Ensembl" id="ENSSFAT00005049925.1">
    <property type="protein sequence ID" value="ENSSFAP00005048314.1"/>
    <property type="gene ID" value="ENSSFAG00005023473.1"/>
</dbReference>
<evidence type="ECO:0000256" key="1">
    <source>
        <dbReference type="ARBA" id="ARBA00022801"/>
    </source>
</evidence>
<dbReference type="AlphaFoldDB" id="A0A672J4S0"/>
<dbReference type="InParanoid" id="A0A672J4S0"/>
<dbReference type="SUPFAM" id="SSF53254">
    <property type="entry name" value="Phosphoglycerate mutase-like"/>
    <property type="match status" value="1"/>
</dbReference>
<sequence>MDFALEVNDSLMRFFAECPRLVQDVDKSPSAVQEVNKFKEGPEMRKVQQKIADRLGIDPFSISVADKAEAAFYFCAYEFAIKAVNSPWCQLFDEDDAKVMEYASDLREFWKRGHGHDINSKASCGLFQHVFSQLDQAADASTPLAATVQVGHADTLLPLLTLLGFFKDREPLTSANYAQHSRRSFRTSHMMPYAANLLFVLYDCGIGDPKLQLLLNEKPVTFPGLTQQRASMPRYQDVKDHYNSLLQDCDFTAECQLKAPTDA</sequence>
<reference evidence="2" key="1">
    <citation type="submission" date="2019-06" db="EMBL/GenBank/DDBJ databases">
        <authorList>
            <consortium name="Wellcome Sanger Institute Data Sharing"/>
        </authorList>
    </citation>
    <scope>NUCLEOTIDE SEQUENCE [LARGE SCALE GENOMIC DNA]</scope>
</reference>
<dbReference type="GO" id="GO:0052745">
    <property type="term" value="F:inositol phosphate phosphatase activity"/>
    <property type="evidence" value="ECO:0007669"/>
    <property type="project" value="TreeGrafter"/>
</dbReference>
<protein>
    <submittedName>
        <fullName evidence="2">Multiple inositol-polyphosphate phosphatase 1a</fullName>
    </submittedName>
</protein>
<dbReference type="CDD" id="cd07061">
    <property type="entry name" value="HP_HAP_like"/>
    <property type="match status" value="1"/>
</dbReference>
<name>A0A672J4S0_SALFA</name>
<organism evidence="2 3">
    <name type="scientific">Salarias fasciatus</name>
    <name type="common">Jewelled blenny</name>
    <name type="synonym">Blennius fasciatus</name>
    <dbReference type="NCBI Taxonomy" id="181472"/>
    <lineage>
        <taxon>Eukaryota</taxon>
        <taxon>Metazoa</taxon>
        <taxon>Chordata</taxon>
        <taxon>Craniata</taxon>
        <taxon>Vertebrata</taxon>
        <taxon>Euteleostomi</taxon>
        <taxon>Actinopterygii</taxon>
        <taxon>Neopterygii</taxon>
        <taxon>Teleostei</taxon>
        <taxon>Neoteleostei</taxon>
        <taxon>Acanthomorphata</taxon>
        <taxon>Ovalentaria</taxon>
        <taxon>Blenniimorphae</taxon>
        <taxon>Blenniiformes</taxon>
        <taxon>Blennioidei</taxon>
        <taxon>Blenniidae</taxon>
        <taxon>Salariinae</taxon>
        <taxon>Salarias</taxon>
    </lineage>
</organism>
<proteinExistence type="predicted"/>
<dbReference type="Gene3D" id="3.40.50.1240">
    <property type="entry name" value="Phosphoglycerate mutase-like"/>
    <property type="match status" value="1"/>
</dbReference>
<dbReference type="InterPro" id="IPR029033">
    <property type="entry name" value="His_PPase_superfam"/>
</dbReference>
<dbReference type="PANTHER" id="PTHR20963">
    <property type="entry name" value="MULTIPLE INOSITOL POLYPHOSPHATE PHOSPHATASE-RELATED"/>
    <property type="match status" value="1"/>
</dbReference>
<reference evidence="2" key="2">
    <citation type="submission" date="2025-08" db="UniProtKB">
        <authorList>
            <consortium name="Ensembl"/>
        </authorList>
    </citation>
    <scope>IDENTIFICATION</scope>
</reference>
<dbReference type="GO" id="GO:0003993">
    <property type="term" value="F:acid phosphatase activity"/>
    <property type="evidence" value="ECO:0007669"/>
    <property type="project" value="TreeGrafter"/>
</dbReference>
<dbReference type="PANTHER" id="PTHR20963:SF41">
    <property type="entry name" value="MULTIPLE INOSITOL POLYPHOSPHATE PHOSPHATASE 1"/>
    <property type="match status" value="1"/>
</dbReference>
<evidence type="ECO:0000313" key="3">
    <source>
        <dbReference type="Proteomes" id="UP000472267"/>
    </source>
</evidence>
<dbReference type="Pfam" id="PF00328">
    <property type="entry name" value="His_Phos_2"/>
    <property type="match status" value="1"/>
</dbReference>
<dbReference type="OMA" id="YEFTIRT"/>
<keyword evidence="1" id="KW-0378">Hydrolase</keyword>
<dbReference type="InterPro" id="IPR000560">
    <property type="entry name" value="His_Pase_clade-2"/>
</dbReference>